<keyword evidence="4" id="KW-1185">Reference proteome</keyword>
<dbReference type="InterPro" id="IPR000719">
    <property type="entry name" value="Prot_kinase_dom"/>
</dbReference>
<dbReference type="SUPFAM" id="SSF56112">
    <property type="entry name" value="Protein kinase-like (PK-like)"/>
    <property type="match status" value="1"/>
</dbReference>
<accession>A0AAU9VXJ6</accession>
<proteinExistence type="predicted"/>
<evidence type="ECO:0000313" key="3">
    <source>
        <dbReference type="EMBL" id="CAH3037303.1"/>
    </source>
</evidence>
<dbReference type="GO" id="GO:0004715">
    <property type="term" value="F:non-membrane spanning protein tyrosine kinase activity"/>
    <property type="evidence" value="ECO:0007669"/>
    <property type="project" value="InterPro"/>
</dbReference>
<keyword evidence="1" id="KW-0472">Membrane</keyword>
<reference evidence="3 4" key="1">
    <citation type="submission" date="2022-05" db="EMBL/GenBank/DDBJ databases">
        <authorList>
            <consortium name="Genoscope - CEA"/>
            <person name="William W."/>
        </authorList>
    </citation>
    <scope>NUCLEOTIDE SEQUENCE [LARGE SCALE GENOMIC DNA]</scope>
</reference>
<dbReference type="InterPro" id="IPR020635">
    <property type="entry name" value="Tyr_kinase_cat_dom"/>
</dbReference>
<dbReference type="PANTHER" id="PTHR46448">
    <property type="entry name" value="PROTEIN KINASE DOMAIN-CONTAINING PROTEIN"/>
    <property type="match status" value="1"/>
</dbReference>
<dbReference type="EMBL" id="CALNXJ010000004">
    <property type="protein sequence ID" value="CAH3037303.1"/>
    <property type="molecule type" value="Genomic_DNA"/>
</dbReference>
<dbReference type="PROSITE" id="PS50011">
    <property type="entry name" value="PROTEIN_KINASE_DOM"/>
    <property type="match status" value="1"/>
</dbReference>
<evidence type="ECO:0000256" key="1">
    <source>
        <dbReference type="SAM" id="Phobius"/>
    </source>
</evidence>
<dbReference type="Proteomes" id="UP001159428">
    <property type="component" value="Unassembled WGS sequence"/>
</dbReference>
<name>A0AAU9VXJ6_9CNID</name>
<dbReference type="GO" id="GO:0005524">
    <property type="term" value="F:ATP binding"/>
    <property type="evidence" value="ECO:0007669"/>
    <property type="project" value="InterPro"/>
</dbReference>
<keyword evidence="1" id="KW-0812">Transmembrane</keyword>
<evidence type="ECO:0000313" key="4">
    <source>
        <dbReference type="Proteomes" id="UP001159428"/>
    </source>
</evidence>
<dbReference type="AlphaFoldDB" id="A0AAU9VXJ6"/>
<evidence type="ECO:0000259" key="2">
    <source>
        <dbReference type="PROSITE" id="PS50011"/>
    </source>
</evidence>
<dbReference type="PANTHER" id="PTHR46448:SF4">
    <property type="entry name" value="EXTRACELLULAR TYROSINE-PROTEIN KINASE PKDCC-LIKE"/>
    <property type="match status" value="1"/>
</dbReference>
<gene>
    <name evidence="3" type="ORF">PMEA_00022305</name>
</gene>
<dbReference type="SMART" id="SM00219">
    <property type="entry name" value="TyrKc"/>
    <property type="match status" value="1"/>
</dbReference>
<comment type="caution">
    <text evidence="3">The sequence shown here is derived from an EMBL/GenBank/DDBJ whole genome shotgun (WGS) entry which is preliminary data.</text>
</comment>
<dbReference type="InterPro" id="IPR022049">
    <property type="entry name" value="FAM69_kinase_dom"/>
</dbReference>
<feature type="domain" description="Protein kinase" evidence="2">
    <location>
        <begin position="123"/>
        <end position="483"/>
    </location>
</feature>
<keyword evidence="1" id="KW-1133">Transmembrane helix</keyword>
<dbReference type="InterPro" id="IPR042983">
    <property type="entry name" value="PKDCC"/>
</dbReference>
<dbReference type="Pfam" id="PF12260">
    <property type="entry name" value="PIP49_C"/>
    <property type="match status" value="1"/>
</dbReference>
<protein>
    <recommendedName>
        <fullName evidence="2">Protein kinase domain-containing protein</fullName>
    </recommendedName>
</protein>
<feature type="transmembrane region" description="Helical" evidence="1">
    <location>
        <begin position="12"/>
        <end position="29"/>
    </location>
</feature>
<organism evidence="3 4">
    <name type="scientific">Pocillopora meandrina</name>
    <dbReference type="NCBI Taxonomy" id="46732"/>
    <lineage>
        <taxon>Eukaryota</taxon>
        <taxon>Metazoa</taxon>
        <taxon>Cnidaria</taxon>
        <taxon>Anthozoa</taxon>
        <taxon>Hexacorallia</taxon>
        <taxon>Scleractinia</taxon>
        <taxon>Astrocoeniina</taxon>
        <taxon>Pocilloporidae</taxon>
        <taxon>Pocillopora</taxon>
    </lineage>
</organism>
<sequence>MKRLRRRFLSQTVLTFFLLIMLCSLLVLLKTEREINSDHQLRASEVNNYFIDFPSPASHSSIDSKDAAVLKNLQLVTNYQDKGKGLKSLTYLKQSKDNHNAQRYNNTTTDRKSFLDCSDVKSIQVVENIGRGYTKTVQKGILRGVEVALKSVHIENADIKSCVSNPSAPRSIEECFIFAKYKLAKEIIMLQQLRHANIVKLLGFCWQNELNTADLKSRGLTMVTEIGTELNVLTLVQLPWQERFRICLGLARLLHYLAHSPLGPLFIRDFKLSQFILVSGEVKLTDFDDVDNEEPRCLADRDCVVRGVAKNKTLKCVSGRCQGVVAATNLDNACRNVISHVLVPGAPKKLRGHLKEVKQNLQRLIWNTDTFVWHLERVLNLLHAGKHREPYTRPLNLYKKIVKADFPTLHDYHCSNTRLSGACELAVYDIAEAKYECDMDEECMAFVSTETKLWTGFFIVHLKSNTTHVQPNEDTTVYIKQPT</sequence>
<dbReference type="InterPro" id="IPR011009">
    <property type="entry name" value="Kinase-like_dom_sf"/>
</dbReference>
<dbReference type="GO" id="GO:0005576">
    <property type="term" value="C:extracellular region"/>
    <property type="evidence" value="ECO:0007669"/>
    <property type="project" value="TreeGrafter"/>
</dbReference>
<dbReference type="Gene3D" id="1.10.510.10">
    <property type="entry name" value="Transferase(Phosphotransferase) domain 1"/>
    <property type="match status" value="1"/>
</dbReference>